<dbReference type="PROSITE" id="PS50931">
    <property type="entry name" value="HTH_LYSR"/>
    <property type="match status" value="1"/>
</dbReference>
<dbReference type="Pfam" id="PF00126">
    <property type="entry name" value="HTH_1"/>
    <property type="match status" value="1"/>
</dbReference>
<name>A0ABV6VIG2_9ACTN</name>
<keyword evidence="2" id="KW-1185">Reference proteome</keyword>
<evidence type="ECO:0000313" key="2">
    <source>
        <dbReference type="Proteomes" id="UP001592582"/>
    </source>
</evidence>
<dbReference type="PRINTS" id="PR00039">
    <property type="entry name" value="HTHLYSR"/>
</dbReference>
<dbReference type="PANTHER" id="PTHR30346">
    <property type="entry name" value="TRANSCRIPTIONAL DUAL REGULATOR HCAR-RELATED"/>
    <property type="match status" value="1"/>
</dbReference>
<dbReference type="PANTHER" id="PTHR30346:SF0">
    <property type="entry name" value="HCA OPERON TRANSCRIPTIONAL ACTIVATOR HCAR"/>
    <property type="match status" value="1"/>
</dbReference>
<dbReference type="Proteomes" id="UP001592582">
    <property type="component" value="Unassembled WGS sequence"/>
</dbReference>
<reference evidence="1 2" key="1">
    <citation type="submission" date="2024-09" db="EMBL/GenBank/DDBJ databases">
        <authorList>
            <person name="Lee S.D."/>
        </authorList>
    </citation>
    <scope>NUCLEOTIDE SEQUENCE [LARGE SCALE GENOMIC DNA]</scope>
    <source>
        <strain evidence="1 2">N1-1</strain>
    </source>
</reference>
<sequence length="336" mass="36577">MAGMELRQLRYFVAVAEELNFGRAARRLLIAGPSLSQQIKALERDLGVRLFDRDRRTVALTATGAALLPHSRDLLERADDLRRRAARMSGSEAVRLGYVNWLPPDVTARTSAVAQLHVDAWIAPSHTQAARVADGSLDLAVCWVRAEDLERHALEARLIGADRLYAVAVGRDAGPANGPDPGDVRARDTVVLLDDDTTSWSSWNLYAEQFARDTGARTVRIGDGGITGPAFFDHVRRSRRPVINSPKGQTSPLPPDLVRRRVVAPAPYWTWSLVWRRGEVRAAVLAAADALTSGANSGAKDGTNDGDRLGVHAPDAWLPEGDPHRSTAQGKMGPWS</sequence>
<dbReference type="InterPro" id="IPR036390">
    <property type="entry name" value="WH_DNA-bd_sf"/>
</dbReference>
<evidence type="ECO:0000313" key="1">
    <source>
        <dbReference type="EMBL" id="MFC1413529.1"/>
    </source>
</evidence>
<protein>
    <submittedName>
        <fullName evidence="1">LysR family transcriptional regulator</fullName>
    </submittedName>
</protein>
<proteinExistence type="predicted"/>
<dbReference type="InterPro" id="IPR036388">
    <property type="entry name" value="WH-like_DNA-bd_sf"/>
</dbReference>
<accession>A0ABV6VIG2</accession>
<gene>
    <name evidence="1" type="ORF">ACEZDG_30135</name>
</gene>
<dbReference type="EMBL" id="JBHEZX010000017">
    <property type="protein sequence ID" value="MFC1413529.1"/>
    <property type="molecule type" value="Genomic_DNA"/>
</dbReference>
<comment type="caution">
    <text evidence="1">The sequence shown here is derived from an EMBL/GenBank/DDBJ whole genome shotgun (WGS) entry which is preliminary data.</text>
</comment>
<organism evidence="1 2">
    <name type="scientific">Streptacidiphilus alkalitolerans</name>
    <dbReference type="NCBI Taxonomy" id="3342712"/>
    <lineage>
        <taxon>Bacteria</taxon>
        <taxon>Bacillati</taxon>
        <taxon>Actinomycetota</taxon>
        <taxon>Actinomycetes</taxon>
        <taxon>Kitasatosporales</taxon>
        <taxon>Streptomycetaceae</taxon>
        <taxon>Streptacidiphilus</taxon>
    </lineage>
</organism>
<dbReference type="SUPFAM" id="SSF46785">
    <property type="entry name" value="Winged helix' DNA-binding domain"/>
    <property type="match status" value="1"/>
</dbReference>
<dbReference type="InterPro" id="IPR000847">
    <property type="entry name" value="LysR_HTH_N"/>
</dbReference>
<dbReference type="Gene3D" id="1.10.10.10">
    <property type="entry name" value="Winged helix-like DNA-binding domain superfamily/Winged helix DNA-binding domain"/>
    <property type="match status" value="1"/>
</dbReference>